<feature type="region of interest" description="Disordered" evidence="2">
    <location>
        <begin position="141"/>
        <end position="188"/>
    </location>
</feature>
<feature type="compositionally biased region" description="Basic residues" evidence="2">
    <location>
        <begin position="1366"/>
        <end position="1375"/>
    </location>
</feature>
<feature type="compositionally biased region" description="Low complexity" evidence="2">
    <location>
        <begin position="335"/>
        <end position="346"/>
    </location>
</feature>
<protein>
    <submittedName>
        <fullName evidence="5">PERQ amino acid-rich with GYF domain-containing protein 2 isoform X1</fullName>
    </submittedName>
</protein>
<dbReference type="SMART" id="SM00444">
    <property type="entry name" value="GYF"/>
    <property type="match status" value="1"/>
</dbReference>
<name>A0ABM1J007_POLDO</name>
<evidence type="ECO:0000259" key="3">
    <source>
        <dbReference type="PROSITE" id="PS50829"/>
    </source>
</evidence>
<dbReference type="PANTHER" id="PTHR14445:SF36">
    <property type="entry name" value="FI03272P-RELATED"/>
    <property type="match status" value="1"/>
</dbReference>
<evidence type="ECO:0000313" key="4">
    <source>
        <dbReference type="Proteomes" id="UP000694924"/>
    </source>
</evidence>
<feature type="region of interest" description="Disordered" evidence="2">
    <location>
        <begin position="904"/>
        <end position="1061"/>
    </location>
</feature>
<feature type="compositionally biased region" description="Polar residues" evidence="2">
    <location>
        <begin position="164"/>
        <end position="178"/>
    </location>
</feature>
<feature type="region of interest" description="Disordered" evidence="2">
    <location>
        <begin position="210"/>
        <end position="413"/>
    </location>
</feature>
<dbReference type="Proteomes" id="UP000694924">
    <property type="component" value="Unplaced"/>
</dbReference>
<feature type="compositionally biased region" description="Polar residues" evidence="2">
    <location>
        <begin position="1205"/>
        <end position="1222"/>
    </location>
</feature>
<feature type="compositionally biased region" description="Basic and acidic residues" evidence="2">
    <location>
        <begin position="904"/>
        <end position="1043"/>
    </location>
</feature>
<dbReference type="InterPro" id="IPR003169">
    <property type="entry name" value="GYF"/>
</dbReference>
<feature type="region of interest" description="Disordered" evidence="2">
    <location>
        <begin position="1112"/>
        <end position="1158"/>
    </location>
</feature>
<feature type="compositionally biased region" description="Polar residues" evidence="2">
    <location>
        <begin position="1115"/>
        <end position="1132"/>
    </location>
</feature>
<dbReference type="CDD" id="cd00072">
    <property type="entry name" value="GYF"/>
    <property type="match status" value="1"/>
</dbReference>
<feature type="region of interest" description="Disordered" evidence="2">
    <location>
        <begin position="1176"/>
        <end position="1251"/>
    </location>
</feature>
<dbReference type="Pfam" id="PF02213">
    <property type="entry name" value="GYF"/>
    <property type="match status" value="1"/>
</dbReference>
<accession>A0ABM1J007</accession>
<reference evidence="5" key="1">
    <citation type="submission" date="2025-08" db="UniProtKB">
        <authorList>
            <consortium name="RefSeq"/>
        </authorList>
    </citation>
    <scope>IDENTIFICATION</scope>
    <source>
        <tissue evidence="5">Whole body</tissue>
    </source>
</reference>
<feature type="domain" description="GYF" evidence="3">
    <location>
        <begin position="538"/>
        <end position="586"/>
    </location>
</feature>
<sequence length="1405" mass="159665">MTDSMKFGPEWLRNLSGENSNSSGTSGSTSTLSTPRYQLAEHRYGREEMLALFDRNYKPPEPLATFSTLYVDKPQLPLALIQMTEDETRLWNGGVTNIGSRGRGGSVDRGGRSRNGRGGLYSHYSRAVGFEDPSEVIRIDSGQSFQARNRPFERSQSERGWSERNGSSDPIEWNGSTSPRKELSRGISGSSLMESNWRRYRNGGEDDDGWRKWGRNSWREGGSIDRDRLDRNEGDNEENRSVGGRWEFRGNHRSPHETNHLPPPRTARTWESNHHDNHDNLPEWATENPSESGGRFDASGAFHGGMYSDDDDEGIISIRNSQELRTRRVSEGNASSTSKSNNKSISYGTGQGQVENRHINDSTGTKHREKSKSVRLIEEKDNTTERDVCNSPNKAVLSTSSNTSAKSLSSTSSSASLTMPLVTNVNTNNIESDKTPSNDTDNKCSSVMHDRGTAELAVDKDILASTANKQLSVQAESQKVAHETVIDNVKKSEDDLDRMKEKADALVATLMADEESHREKAATISPSMSNQQTSSNVQEKWFYRDPQGEVQGPFLASEMAEWCKAGYFTAGLMVRRTCDERYTTLGELMKICGRVPFIPGPSIPPLKLSEPVIPSVPSTVPAGIAATTLPKSGIEDPLLLLQYQHMRLLQNQQLLLRQMRTSAIAKLSQSEHWATLSPIEQNQLILQYVIQDSEIPDMPISANPFVPHLTPSPSNPVIQLFNQMQQQAKIQPEPHLPSNSQASATGHPGQIDPIQQLIQQMGGIQNVPTISQPNLNSTSSQEDNPIKSLLRQLNVNATGHPQTSHIDTVWPHSPPQITPQFNAQNWLTQVGPIPAVPPGQLPTTLWNLHTKEIKTEQQILEEQNLKLQEQRKKEELRKQEELQRQAEKEKAKRKQEEELVRQAEEAKRKEEEERKKKEEEKKRKEEEKRKQEEELKKKEEKKRKEEEKKKREEEKRKQEEENIKRKQEEEKRKRDEIKKQEEKYKKEEEKKKKLEEEQKKQEEERIKKEAEARKLLEAEEQARRTEQRRREAEALRKLQERSKAPWAQAPRTPAPTTHASLAEIQRLEREKKAEEQRYQQLMQQQLAQQKAVEAVQEAAAADSSKRLQFKWAEKATSSNKPLQVKSLTQIQQEEQERIAKQQEKERQEKVGQKESTSVLPNAGIWGTASQCLNWTNSSSSSNSQAWSTNTNTNTNTNTSGFWDDPTTTQRSSLTIKQTTKPATTKSTSNQQPQQQQQQQQQNNKSTKNKVKKEEELVKKLFEQNTAKLDDFTQWCNKALSGIQASVDIPTFVGFLRDIESPYEVKEYIRVYLGDNKQSTEFAKQFLEKRSKWRSAQRPQAQVDNLCKPAPAVNPNAPTEFQEVKGKSKKPKKGKMFKVDNRILGFSVTAAPDRINVGDRDYGEDV</sequence>
<feature type="compositionally biased region" description="Basic and acidic residues" evidence="2">
    <location>
        <begin position="222"/>
        <end position="259"/>
    </location>
</feature>
<gene>
    <name evidence="5" type="primary">LOC107071357</name>
</gene>
<keyword evidence="1" id="KW-0175">Coiled coil</keyword>
<dbReference type="RefSeq" id="XP_015185794.1">
    <property type="nucleotide sequence ID" value="XM_015330308.1"/>
</dbReference>
<feature type="compositionally biased region" description="Low complexity" evidence="2">
    <location>
        <begin position="12"/>
        <end position="33"/>
    </location>
</feature>
<dbReference type="InterPro" id="IPR051640">
    <property type="entry name" value="GRB10-interact_GYF"/>
</dbReference>
<feature type="compositionally biased region" description="Low complexity" evidence="2">
    <location>
        <begin position="1176"/>
        <end position="1199"/>
    </location>
</feature>
<feature type="compositionally biased region" description="Low complexity" evidence="2">
    <location>
        <begin position="397"/>
        <end position="413"/>
    </location>
</feature>
<feature type="region of interest" description="Disordered" evidence="2">
    <location>
        <begin position="725"/>
        <end position="750"/>
    </location>
</feature>
<dbReference type="PROSITE" id="PS50829">
    <property type="entry name" value="GYF"/>
    <property type="match status" value="1"/>
</dbReference>
<feature type="compositionally biased region" description="Basic and acidic residues" evidence="2">
    <location>
        <begin position="355"/>
        <end position="388"/>
    </location>
</feature>
<proteinExistence type="predicted"/>
<dbReference type="Gene3D" id="3.30.1490.40">
    <property type="match status" value="1"/>
</dbReference>
<feature type="coiled-coil region" evidence="1">
    <location>
        <begin position="482"/>
        <end position="509"/>
    </location>
</feature>
<feature type="compositionally biased region" description="Basic and acidic residues" evidence="2">
    <location>
        <begin position="1134"/>
        <end position="1152"/>
    </location>
</feature>
<feature type="compositionally biased region" description="Basic and acidic residues" evidence="2">
    <location>
        <begin position="150"/>
        <end position="162"/>
    </location>
</feature>
<evidence type="ECO:0000256" key="1">
    <source>
        <dbReference type="SAM" id="Coils"/>
    </source>
</evidence>
<organism evidence="4 5">
    <name type="scientific">Polistes dominula</name>
    <name type="common">European paper wasp</name>
    <name type="synonym">Vespa dominula</name>
    <dbReference type="NCBI Taxonomy" id="743375"/>
    <lineage>
        <taxon>Eukaryota</taxon>
        <taxon>Metazoa</taxon>
        <taxon>Ecdysozoa</taxon>
        <taxon>Arthropoda</taxon>
        <taxon>Hexapoda</taxon>
        <taxon>Insecta</taxon>
        <taxon>Pterygota</taxon>
        <taxon>Neoptera</taxon>
        <taxon>Endopterygota</taxon>
        <taxon>Hymenoptera</taxon>
        <taxon>Apocrita</taxon>
        <taxon>Aculeata</taxon>
        <taxon>Vespoidea</taxon>
        <taxon>Vespidae</taxon>
        <taxon>Polistinae</taxon>
        <taxon>Polistini</taxon>
        <taxon>Polistes</taxon>
    </lineage>
</organism>
<dbReference type="InterPro" id="IPR035445">
    <property type="entry name" value="GYF-like_dom_sf"/>
</dbReference>
<feature type="region of interest" description="Disordered" evidence="2">
    <location>
        <begin position="1"/>
        <end position="35"/>
    </location>
</feature>
<feature type="compositionally biased region" description="Low complexity" evidence="2">
    <location>
        <begin position="1223"/>
        <end position="1245"/>
    </location>
</feature>
<feature type="compositionally biased region" description="Basic and acidic residues" evidence="2">
    <location>
        <begin position="271"/>
        <end position="281"/>
    </location>
</feature>
<evidence type="ECO:0000313" key="5">
    <source>
        <dbReference type="RefSeq" id="XP_015185794.1"/>
    </source>
</evidence>
<keyword evidence="4" id="KW-1185">Reference proteome</keyword>
<evidence type="ECO:0000256" key="2">
    <source>
        <dbReference type="SAM" id="MobiDB-lite"/>
    </source>
</evidence>
<dbReference type="GeneID" id="107071357"/>
<dbReference type="PANTHER" id="PTHR14445">
    <property type="entry name" value="GRB10 INTERACTING GYF PROTEIN"/>
    <property type="match status" value="1"/>
</dbReference>
<feature type="region of interest" description="Disordered" evidence="2">
    <location>
        <begin position="1345"/>
        <end position="1375"/>
    </location>
</feature>
<dbReference type="SUPFAM" id="SSF55277">
    <property type="entry name" value="GYF domain"/>
    <property type="match status" value="1"/>
</dbReference>